<proteinExistence type="predicted"/>
<sequence>MQEKAVFDDKDETQYVITDPLPKHPLVALSLTSLTQNTSMDYPR</sequence>
<protein>
    <submittedName>
        <fullName evidence="1">Uncharacterized protein</fullName>
    </submittedName>
</protein>
<evidence type="ECO:0000313" key="1">
    <source>
        <dbReference type="EMBL" id="MEZ8724641.1"/>
    </source>
</evidence>
<organism evidence="1 2">
    <name type="scientific">Vibrio pomeroyi</name>
    <dbReference type="NCBI Taxonomy" id="198832"/>
    <lineage>
        <taxon>Bacteria</taxon>
        <taxon>Pseudomonadati</taxon>
        <taxon>Pseudomonadota</taxon>
        <taxon>Gammaproteobacteria</taxon>
        <taxon>Vibrionales</taxon>
        <taxon>Vibrionaceae</taxon>
        <taxon>Vibrio</taxon>
    </lineage>
</organism>
<dbReference type="Proteomes" id="UP001570071">
    <property type="component" value="Unassembled WGS sequence"/>
</dbReference>
<dbReference type="RefSeq" id="WP_282575734.1">
    <property type="nucleotide sequence ID" value="NZ_JBFSSG010000161.1"/>
</dbReference>
<reference evidence="1 2" key="1">
    <citation type="journal article" date="2024" name="ISME J.">
        <title>Tailless and filamentous prophages are predominant in marine Vibrio.</title>
        <authorList>
            <person name="Steensen K."/>
            <person name="Seneca J."/>
            <person name="Bartlau N."/>
            <person name="Yu X.A."/>
            <person name="Hussain F.A."/>
            <person name="Polz M.F."/>
        </authorList>
    </citation>
    <scope>NUCLEOTIDE SEQUENCE [LARGE SCALE GENOMIC DNA]</scope>
    <source>
        <strain evidence="1 2">10N.239.312.F12</strain>
    </source>
</reference>
<keyword evidence="2" id="KW-1185">Reference proteome</keyword>
<comment type="caution">
    <text evidence="1">The sequence shown here is derived from an EMBL/GenBank/DDBJ whole genome shotgun (WGS) entry which is preliminary data.</text>
</comment>
<accession>A0ABV4N594</accession>
<evidence type="ECO:0000313" key="2">
    <source>
        <dbReference type="Proteomes" id="UP001570071"/>
    </source>
</evidence>
<dbReference type="EMBL" id="JBFSSG010000161">
    <property type="protein sequence ID" value="MEZ8724641.1"/>
    <property type="molecule type" value="Genomic_DNA"/>
</dbReference>
<gene>
    <name evidence="1" type="ORF">AB6D66_26715</name>
</gene>
<name>A0ABV4N594_9VIBR</name>